<evidence type="ECO:0000256" key="1">
    <source>
        <dbReference type="SAM" id="MobiDB-lite"/>
    </source>
</evidence>
<protein>
    <submittedName>
        <fullName evidence="2">Uncharacterized protein</fullName>
    </submittedName>
</protein>
<feature type="region of interest" description="Disordered" evidence="1">
    <location>
        <begin position="200"/>
        <end position="238"/>
    </location>
</feature>
<dbReference type="EMBL" id="KD239244">
    <property type="protein sequence ID" value="EMS49804.1"/>
    <property type="molecule type" value="Genomic_DNA"/>
</dbReference>
<evidence type="ECO:0000313" key="2">
    <source>
        <dbReference type="EMBL" id="EMS49804.1"/>
    </source>
</evidence>
<proteinExistence type="predicted"/>
<name>M7ZP00_TRIUA</name>
<feature type="region of interest" description="Disordered" evidence="1">
    <location>
        <begin position="257"/>
        <end position="347"/>
    </location>
</feature>
<dbReference type="AlphaFoldDB" id="M7ZP00"/>
<feature type="compositionally biased region" description="Basic and acidic residues" evidence="1">
    <location>
        <begin position="142"/>
        <end position="156"/>
    </location>
</feature>
<feature type="region of interest" description="Disordered" evidence="1">
    <location>
        <begin position="142"/>
        <end position="175"/>
    </location>
</feature>
<feature type="compositionally biased region" description="Basic and acidic residues" evidence="1">
    <location>
        <begin position="264"/>
        <end position="291"/>
    </location>
</feature>
<gene>
    <name evidence="2" type="ORF">TRIUR3_30568</name>
</gene>
<reference evidence="2" key="1">
    <citation type="journal article" date="2013" name="Nature">
        <title>Draft genome of the wheat A-genome progenitor Triticum urartu.</title>
        <authorList>
            <person name="Ling H.Q."/>
            <person name="Zhao S."/>
            <person name="Liu D."/>
            <person name="Wang J."/>
            <person name="Sun H."/>
            <person name="Zhang C."/>
            <person name="Fan H."/>
            <person name="Li D."/>
            <person name="Dong L."/>
            <person name="Tao Y."/>
            <person name="Gao C."/>
            <person name="Wu H."/>
            <person name="Li Y."/>
            <person name="Cui Y."/>
            <person name="Guo X."/>
            <person name="Zheng S."/>
            <person name="Wang B."/>
            <person name="Yu K."/>
            <person name="Liang Q."/>
            <person name="Yang W."/>
            <person name="Lou X."/>
            <person name="Chen J."/>
            <person name="Feng M."/>
            <person name="Jian J."/>
            <person name="Zhang X."/>
            <person name="Luo G."/>
            <person name="Jiang Y."/>
            <person name="Liu J."/>
            <person name="Wang Z."/>
            <person name="Sha Y."/>
            <person name="Zhang B."/>
            <person name="Wu H."/>
            <person name="Tang D."/>
            <person name="Shen Q."/>
            <person name="Xue P."/>
            <person name="Zou S."/>
            <person name="Wang X."/>
            <person name="Liu X."/>
            <person name="Wang F."/>
            <person name="Yang Y."/>
            <person name="An X."/>
            <person name="Dong Z."/>
            <person name="Zhang K."/>
            <person name="Zhang X."/>
            <person name="Luo M.C."/>
            <person name="Dvorak J."/>
            <person name="Tong Y."/>
            <person name="Wang J."/>
            <person name="Yang H."/>
            <person name="Li Z."/>
            <person name="Wang D."/>
            <person name="Zhang A."/>
            <person name="Wang J."/>
        </authorList>
    </citation>
    <scope>NUCLEOTIDE SEQUENCE</scope>
</reference>
<sequence>MVPCPTSSPAPTPSFGCSCLQLRPGRNRASSSSSPRRSSARGEELLEHLRPAPGVLCAQQEPQHRSSYTREHHYLRRVSASVSGDLDLPYDSPLHRAAVARPLRMTLCLTPGALSDLLSNNVDGHVIHFRDETARIAKPCAKDKPRSLAGDTDTKHTSAARSMGETQKENNIKEPGVMGVKAADSLENFELLQTADASNKTTAQLTQGTTGNGMKALDSAGESMQSGQVFSPRGDESKELDFPATLQDVPCDKQTSAAQSTCETAKKNNIEESGAKRVKAEDNLEKFELPRTADASNETTAQSTHQETSGNGMSAAQSTAADSLENSELPWTADASNEMTAQSSSRN</sequence>
<accession>M7ZP00</accession>
<organism evidence="2">
    <name type="scientific">Triticum urartu</name>
    <name type="common">Red wild einkorn</name>
    <name type="synonym">Crithodium urartu</name>
    <dbReference type="NCBI Taxonomy" id="4572"/>
    <lineage>
        <taxon>Eukaryota</taxon>
        <taxon>Viridiplantae</taxon>
        <taxon>Streptophyta</taxon>
        <taxon>Embryophyta</taxon>
        <taxon>Tracheophyta</taxon>
        <taxon>Spermatophyta</taxon>
        <taxon>Magnoliopsida</taxon>
        <taxon>Liliopsida</taxon>
        <taxon>Poales</taxon>
        <taxon>Poaceae</taxon>
        <taxon>BOP clade</taxon>
        <taxon>Pooideae</taxon>
        <taxon>Triticodae</taxon>
        <taxon>Triticeae</taxon>
        <taxon>Triticinae</taxon>
        <taxon>Triticum</taxon>
    </lineage>
</organism>
<feature type="compositionally biased region" description="Polar residues" evidence="1">
    <location>
        <begin position="334"/>
        <end position="347"/>
    </location>
</feature>
<feature type="compositionally biased region" description="Polar residues" evidence="1">
    <location>
        <begin position="200"/>
        <end position="209"/>
    </location>
</feature>
<feature type="compositionally biased region" description="Polar residues" evidence="1">
    <location>
        <begin position="294"/>
        <end position="326"/>
    </location>
</feature>